<dbReference type="Pfam" id="PF01261">
    <property type="entry name" value="AP_endonuc_2"/>
    <property type="match status" value="1"/>
</dbReference>
<dbReference type="InterPro" id="IPR013022">
    <property type="entry name" value="Xyl_isomerase-like_TIM-brl"/>
</dbReference>
<dbReference type="Proteomes" id="UP000247465">
    <property type="component" value="Chromosome"/>
</dbReference>
<proteinExistence type="predicted"/>
<keyword evidence="2" id="KW-0413">Isomerase</keyword>
<name>A0A2Z4ADS4_9BACT</name>
<reference evidence="2 3" key="1">
    <citation type="submission" date="2018-06" db="EMBL/GenBank/DDBJ databases">
        <title>Draft Genome Sequence of a Novel Marine Bacterium Related to the Verrucomicrobia.</title>
        <authorList>
            <person name="Vosseberg J."/>
            <person name="Martijn J."/>
            <person name="Ettema T.J.G."/>
        </authorList>
    </citation>
    <scope>NUCLEOTIDE SEQUENCE [LARGE SCALE GENOMIC DNA]</scope>
    <source>
        <strain evidence="2">TARA_B100001123</strain>
    </source>
</reference>
<protein>
    <submittedName>
        <fullName evidence="2">5-keto-L-gluconate epimerase</fullName>
        <ecNumber evidence="2">5.1.3.-</ecNumber>
    </submittedName>
</protein>
<evidence type="ECO:0000313" key="3">
    <source>
        <dbReference type="Proteomes" id="UP000247465"/>
    </source>
</evidence>
<dbReference type="EMBL" id="CP029803">
    <property type="protein sequence ID" value="AWT59555.1"/>
    <property type="molecule type" value="Genomic_DNA"/>
</dbReference>
<dbReference type="InterPro" id="IPR036237">
    <property type="entry name" value="Xyl_isomerase-like_sf"/>
</dbReference>
<dbReference type="KEGG" id="mtar:DF168_00745"/>
<dbReference type="SUPFAM" id="SSF51658">
    <property type="entry name" value="Xylose isomerase-like"/>
    <property type="match status" value="1"/>
</dbReference>
<dbReference type="AlphaFoldDB" id="A0A2Z4ADS4"/>
<accession>A0A2Z4ADS4</accession>
<dbReference type="EC" id="5.1.3.-" evidence="2"/>
<dbReference type="PANTHER" id="PTHR12110:SF21">
    <property type="entry name" value="XYLOSE ISOMERASE-LIKE TIM BARREL DOMAIN-CONTAINING PROTEIN"/>
    <property type="match status" value="1"/>
</dbReference>
<feature type="domain" description="Xylose isomerase-like TIM barrel" evidence="1">
    <location>
        <begin position="14"/>
        <end position="244"/>
    </location>
</feature>
<dbReference type="InterPro" id="IPR050312">
    <property type="entry name" value="IolE/XylAMocC-like"/>
</dbReference>
<dbReference type="PANTHER" id="PTHR12110">
    <property type="entry name" value="HYDROXYPYRUVATE ISOMERASE"/>
    <property type="match status" value="1"/>
</dbReference>
<evidence type="ECO:0000313" key="2">
    <source>
        <dbReference type="EMBL" id="AWT59555.1"/>
    </source>
</evidence>
<sequence>MLFGCCAKIDQSAEVNAAGFDYIEAAVTSLIPDEKDETFAPILAQYKASPVPTKAMNLFLPRDLKIVGPEVNYIRIKNYVKRAVCRIQQVGASRVVVGSGEARNIPRGFPKNRAVEQIVHFFDILGKEADETQIIITIEPLNTKESNVINSLTEGFSIVERVNRRSVRLLADFYHMDEEKEPLENIIKYSKCIKHVHVADTGRKPPGTGFYPYSNFVDNLHKAKYDGMVSIECDWEDFKSEAPPSIQTLRKIFGKYD</sequence>
<organism evidence="2 3">
    <name type="scientific">Candidatus Moanibacter tarae</name>
    <dbReference type="NCBI Taxonomy" id="2200854"/>
    <lineage>
        <taxon>Bacteria</taxon>
        <taxon>Pseudomonadati</taxon>
        <taxon>Verrucomicrobiota</taxon>
        <taxon>Opitutia</taxon>
        <taxon>Puniceicoccales</taxon>
        <taxon>Puniceicoccales incertae sedis</taxon>
        <taxon>Candidatus Moanibacter</taxon>
    </lineage>
</organism>
<gene>
    <name evidence="2" type="primary">iolO_2</name>
    <name evidence="2" type="ORF">DF168_00745</name>
</gene>
<evidence type="ECO:0000259" key="1">
    <source>
        <dbReference type="Pfam" id="PF01261"/>
    </source>
</evidence>
<dbReference type="GO" id="GO:0016853">
    <property type="term" value="F:isomerase activity"/>
    <property type="evidence" value="ECO:0007669"/>
    <property type="project" value="UniProtKB-KW"/>
</dbReference>
<dbReference type="Gene3D" id="3.20.20.150">
    <property type="entry name" value="Divalent-metal-dependent TIM barrel enzymes"/>
    <property type="match status" value="1"/>
</dbReference>